<dbReference type="NCBIfam" id="TIGR04111">
    <property type="entry name" value="BcepMu_gp16"/>
    <property type="match status" value="1"/>
</dbReference>
<proteinExistence type="predicted"/>
<gene>
    <name evidence="1" type="ORF">HMP0015_1961</name>
</gene>
<name>D4XQG9_ACIHA</name>
<evidence type="ECO:0008006" key="3">
    <source>
        <dbReference type="Google" id="ProtNLM"/>
    </source>
</evidence>
<dbReference type="Proteomes" id="UP000003085">
    <property type="component" value="Unassembled WGS sequence"/>
</dbReference>
<organism evidence="1 2">
    <name type="scientific">Acinetobacter haemolyticus ATCC 19194</name>
    <dbReference type="NCBI Taxonomy" id="707232"/>
    <lineage>
        <taxon>Bacteria</taxon>
        <taxon>Pseudomonadati</taxon>
        <taxon>Pseudomonadota</taxon>
        <taxon>Gammaproteobacteria</taxon>
        <taxon>Moraxellales</taxon>
        <taxon>Moraxellaceae</taxon>
        <taxon>Acinetobacter</taxon>
    </lineage>
</organism>
<dbReference type="EMBL" id="ADMT01000171">
    <property type="protein sequence ID" value="EFF82559.1"/>
    <property type="molecule type" value="Genomic_DNA"/>
</dbReference>
<accession>D4XQG9</accession>
<evidence type="ECO:0000313" key="2">
    <source>
        <dbReference type="Proteomes" id="UP000003085"/>
    </source>
</evidence>
<dbReference type="AlphaFoldDB" id="D4XQG9"/>
<evidence type="ECO:0000313" key="1">
    <source>
        <dbReference type="EMBL" id="EFF82559.1"/>
    </source>
</evidence>
<dbReference type="HOGENOM" id="CLU_185240_1_1_6"/>
<dbReference type="InterPro" id="IPR026365">
    <property type="entry name" value="BcepMu_gp16"/>
</dbReference>
<sequence>YIFIKNLGAFEMIKSIQQVKEEFNSSGISIAEWSRENNFPAQLVYQILNHTRIPQRGKSHLIAVKLGIKQ</sequence>
<reference evidence="2" key="1">
    <citation type="submission" date="2010-03" db="EMBL/GenBank/DDBJ databases">
        <title>Complete sequence of Mobiluncus curtisii ATCC 43063.</title>
        <authorList>
            <person name="Muzny D."/>
            <person name="Qin X."/>
            <person name="Deng J."/>
            <person name="Jiang H."/>
            <person name="Liu Y."/>
            <person name="Qu J."/>
            <person name="Song X.-Z."/>
            <person name="Zhang L."/>
            <person name="Thornton R."/>
            <person name="Coyle M."/>
            <person name="Francisco L."/>
            <person name="Jackson L."/>
            <person name="Javaid M."/>
            <person name="Korchina V."/>
            <person name="Kovar C."/>
            <person name="Mata R."/>
            <person name="Mathew T."/>
            <person name="Ngo R."/>
            <person name="Nguyen L."/>
            <person name="Nguyen N."/>
            <person name="Okwuonu G."/>
            <person name="Ongeri F."/>
            <person name="Pham C."/>
            <person name="Simmons D."/>
            <person name="Wilczek-Boney K."/>
            <person name="Hale W."/>
            <person name="Jakkamsetti A."/>
            <person name="Pham P."/>
            <person name="Ruth R."/>
            <person name="San Lucas F."/>
            <person name="Warren J."/>
            <person name="Zhang J."/>
            <person name="Zhao Z."/>
            <person name="Zhou C."/>
            <person name="Zhu D."/>
            <person name="Lee S."/>
            <person name="Bess C."/>
            <person name="Blankenburg K."/>
            <person name="Forbes L."/>
            <person name="Fu Q."/>
            <person name="Gubbala S."/>
            <person name="Hirani K."/>
            <person name="Jayaseelan J.C."/>
            <person name="Lara F."/>
            <person name="Munidasa M."/>
            <person name="Palculict T."/>
            <person name="Patil S."/>
            <person name="Pu L.-L."/>
            <person name="Saada N."/>
            <person name="Tang L."/>
            <person name="Weissenberger G."/>
            <person name="Zhu Y."/>
            <person name="Hemphill L."/>
            <person name="Shang Y."/>
            <person name="Youmans B."/>
            <person name="Ayvaz T."/>
            <person name="Ross M."/>
            <person name="Santibanez J."/>
            <person name="Aqrawi P."/>
            <person name="Gross S."/>
            <person name="Joshi V."/>
            <person name="Fowler G."/>
            <person name="Nazareth L."/>
            <person name="Reid J."/>
            <person name="Worley K."/>
            <person name="Petrosino J."/>
            <person name="Highlander S."/>
            <person name="Gibbs R."/>
            <person name="Gibbs R."/>
        </authorList>
    </citation>
    <scope>NUCLEOTIDE SEQUENCE [LARGE SCALE GENOMIC DNA]</scope>
    <source>
        <strain evidence="2">ATCC 19194</strain>
    </source>
</reference>
<feature type="non-terminal residue" evidence="1">
    <location>
        <position position="1"/>
    </location>
</feature>
<protein>
    <recommendedName>
        <fullName evidence="3">DNA-binding protein</fullName>
    </recommendedName>
</protein>
<comment type="caution">
    <text evidence="1">The sequence shown here is derived from an EMBL/GenBank/DDBJ whole genome shotgun (WGS) entry which is preliminary data.</text>
</comment>